<evidence type="ECO:0000256" key="2">
    <source>
        <dbReference type="ARBA" id="ARBA00022884"/>
    </source>
</evidence>
<keyword evidence="6" id="KW-1185">Reference proteome</keyword>
<dbReference type="NCBIfam" id="NF003843">
    <property type="entry name" value="PRK05422.1"/>
    <property type="match status" value="1"/>
</dbReference>
<dbReference type="NCBIfam" id="TIGR00086">
    <property type="entry name" value="smpB"/>
    <property type="match status" value="1"/>
</dbReference>
<sequence>MTKKKAAATADGEKLIVKNKKAYFDYAVEDHFEGGLVLLGGEVKSLRDGRVEMVDAFASVERGEIWLKQLTIAPTEQARAFPHEPRRPRKVLLHAREIDQIGKRIQREGYTMIPLRIYFKNGFVKVELGLAKGKKTLDKRQDIARKSADREARAAIGRGRKGNE</sequence>
<feature type="compositionally biased region" description="Basic and acidic residues" evidence="4">
    <location>
        <begin position="139"/>
        <end position="153"/>
    </location>
</feature>
<dbReference type="InterPro" id="IPR000037">
    <property type="entry name" value="SsrA-bd_prot"/>
</dbReference>
<dbReference type="SUPFAM" id="SSF74982">
    <property type="entry name" value="Small protein B (SmpB)"/>
    <property type="match status" value="1"/>
</dbReference>
<comment type="function">
    <text evidence="3">Required for rescue of stalled ribosomes mediated by trans-translation. Binds to transfer-messenger RNA (tmRNA), required for stable association of tmRNA with ribosomes. tmRNA and SmpB together mimic tRNA shape, replacing the anticodon stem-loop with SmpB. tmRNA is encoded by the ssrA gene; the 2 termini fold to resemble tRNA(Ala) and it encodes a 'tag peptide', a short internal open reading frame. During trans-translation Ala-aminoacylated tmRNA acts like a tRNA, entering the A-site of stalled ribosomes, displacing the stalled mRNA. The ribosome then switches to translate the ORF on the tmRNA; the nascent peptide is terminated with the 'tag peptide' encoded by the tmRNA and targeted for degradation. The ribosome is freed to recommence translation, which seems to be the essential function of trans-translation.</text>
</comment>
<dbReference type="EMBL" id="CP089984">
    <property type="protein sequence ID" value="WXB13680.1"/>
    <property type="molecule type" value="Genomic_DNA"/>
</dbReference>
<evidence type="ECO:0000256" key="3">
    <source>
        <dbReference type="HAMAP-Rule" id="MF_00023"/>
    </source>
</evidence>
<dbReference type="PANTHER" id="PTHR30308">
    <property type="entry name" value="TMRNA-BINDING COMPONENT OF TRANS-TRANSLATION TAGGING COMPLEX"/>
    <property type="match status" value="1"/>
</dbReference>
<evidence type="ECO:0000256" key="4">
    <source>
        <dbReference type="SAM" id="MobiDB-lite"/>
    </source>
</evidence>
<evidence type="ECO:0000313" key="5">
    <source>
        <dbReference type="EMBL" id="WXB13680.1"/>
    </source>
</evidence>
<dbReference type="Pfam" id="PF01668">
    <property type="entry name" value="SmpB"/>
    <property type="match status" value="1"/>
</dbReference>
<accession>A0ABZ2LX22</accession>
<feature type="region of interest" description="Disordered" evidence="4">
    <location>
        <begin position="139"/>
        <end position="164"/>
    </location>
</feature>
<dbReference type="HAMAP" id="MF_00023">
    <property type="entry name" value="SmpB"/>
    <property type="match status" value="1"/>
</dbReference>
<comment type="subcellular location">
    <subcellularLocation>
        <location evidence="3">Cytoplasm</location>
    </subcellularLocation>
    <text evidence="3">The tmRNA-SmpB complex associates with stalled 70S ribosomes.</text>
</comment>
<protein>
    <recommendedName>
        <fullName evidence="3">SsrA-binding protein</fullName>
    </recommendedName>
    <alternativeName>
        <fullName evidence="3">Small protein B</fullName>
    </alternativeName>
</protein>
<keyword evidence="1 3" id="KW-0963">Cytoplasm</keyword>
<proteinExistence type="inferred from homology"/>
<evidence type="ECO:0000313" key="6">
    <source>
        <dbReference type="Proteomes" id="UP001370348"/>
    </source>
</evidence>
<reference evidence="5 6" key="1">
    <citation type="submission" date="2021-12" db="EMBL/GenBank/DDBJ databases">
        <title>Discovery of the Pendulisporaceae a myxobacterial family with distinct sporulation behavior and unique specialized metabolism.</title>
        <authorList>
            <person name="Garcia R."/>
            <person name="Popoff A."/>
            <person name="Bader C.D."/>
            <person name="Loehr J."/>
            <person name="Walesch S."/>
            <person name="Walt C."/>
            <person name="Boldt J."/>
            <person name="Bunk B."/>
            <person name="Haeckl F.J.F.P.J."/>
            <person name="Gunesch A.P."/>
            <person name="Birkelbach J."/>
            <person name="Nuebel U."/>
            <person name="Pietschmann T."/>
            <person name="Bach T."/>
            <person name="Mueller R."/>
        </authorList>
    </citation>
    <scope>NUCLEOTIDE SEQUENCE [LARGE SCALE GENOMIC DNA]</scope>
    <source>
        <strain evidence="5 6">MSr11954</strain>
    </source>
</reference>
<dbReference type="Gene3D" id="2.40.280.10">
    <property type="match status" value="1"/>
</dbReference>
<organism evidence="5 6">
    <name type="scientific">Pendulispora albinea</name>
    <dbReference type="NCBI Taxonomy" id="2741071"/>
    <lineage>
        <taxon>Bacteria</taxon>
        <taxon>Pseudomonadati</taxon>
        <taxon>Myxococcota</taxon>
        <taxon>Myxococcia</taxon>
        <taxon>Myxococcales</taxon>
        <taxon>Sorangiineae</taxon>
        <taxon>Pendulisporaceae</taxon>
        <taxon>Pendulispora</taxon>
    </lineage>
</organism>
<keyword evidence="2 3" id="KW-0694">RNA-binding</keyword>
<dbReference type="RefSeq" id="WP_394823293.1">
    <property type="nucleotide sequence ID" value="NZ_CP089984.1"/>
</dbReference>
<dbReference type="InterPro" id="IPR023620">
    <property type="entry name" value="SmpB"/>
</dbReference>
<gene>
    <name evidence="3 5" type="primary">smpB</name>
    <name evidence="5" type="ORF">LZC94_38325</name>
</gene>
<dbReference type="CDD" id="cd09294">
    <property type="entry name" value="SmpB"/>
    <property type="match status" value="1"/>
</dbReference>
<dbReference type="Proteomes" id="UP001370348">
    <property type="component" value="Chromosome"/>
</dbReference>
<name>A0ABZ2LX22_9BACT</name>
<dbReference type="PANTHER" id="PTHR30308:SF2">
    <property type="entry name" value="SSRA-BINDING PROTEIN"/>
    <property type="match status" value="1"/>
</dbReference>
<comment type="similarity">
    <text evidence="3">Belongs to the SmpB family.</text>
</comment>
<evidence type="ECO:0000256" key="1">
    <source>
        <dbReference type="ARBA" id="ARBA00022490"/>
    </source>
</evidence>